<proteinExistence type="predicted"/>
<reference evidence="3" key="1">
    <citation type="submission" date="2016-10" db="EMBL/GenBank/DDBJ databases">
        <authorList>
            <person name="Varghese N."/>
            <person name="Submissions S."/>
        </authorList>
    </citation>
    <scope>NUCLEOTIDE SEQUENCE [LARGE SCALE GENOMIC DNA]</scope>
    <source>
        <strain evidence="3">DSM 16471</strain>
    </source>
</reference>
<gene>
    <name evidence="2" type="ORF">SAMN04488008_102106</name>
</gene>
<evidence type="ECO:0000256" key="1">
    <source>
        <dbReference type="SAM" id="Phobius"/>
    </source>
</evidence>
<dbReference type="RefSeq" id="WP_091620346.1">
    <property type="nucleotide sequence ID" value="NZ_FNZN01000002.1"/>
</dbReference>
<keyword evidence="3" id="KW-1185">Reference proteome</keyword>
<feature type="transmembrane region" description="Helical" evidence="1">
    <location>
        <begin position="32"/>
        <end position="51"/>
    </location>
</feature>
<dbReference type="AlphaFoldDB" id="A0A1H7JN47"/>
<sequence>MQNKRPIRIALITLVILLIPFIAMQFTNEVQWTIADFIIAGGLLFFAGLAIETVTRRIKNKTYKLVLLVAIFSVLILIWIELAVGIFGTPFSGN</sequence>
<dbReference type="Proteomes" id="UP000198990">
    <property type="component" value="Unassembled WGS sequence"/>
</dbReference>
<dbReference type="EMBL" id="FNZN01000002">
    <property type="protein sequence ID" value="SEK76001.1"/>
    <property type="molecule type" value="Genomic_DNA"/>
</dbReference>
<accession>A0A1H7JN47</accession>
<evidence type="ECO:0000313" key="2">
    <source>
        <dbReference type="EMBL" id="SEK76001.1"/>
    </source>
</evidence>
<organism evidence="2 3">
    <name type="scientific">Maribacter orientalis</name>
    <dbReference type="NCBI Taxonomy" id="228957"/>
    <lineage>
        <taxon>Bacteria</taxon>
        <taxon>Pseudomonadati</taxon>
        <taxon>Bacteroidota</taxon>
        <taxon>Flavobacteriia</taxon>
        <taxon>Flavobacteriales</taxon>
        <taxon>Flavobacteriaceae</taxon>
        <taxon>Maribacter</taxon>
    </lineage>
</organism>
<protein>
    <submittedName>
        <fullName evidence="2">Uncharacterized protein</fullName>
    </submittedName>
</protein>
<keyword evidence="1" id="KW-0472">Membrane</keyword>
<feature type="transmembrane region" description="Helical" evidence="1">
    <location>
        <begin position="63"/>
        <end position="88"/>
    </location>
</feature>
<evidence type="ECO:0000313" key="3">
    <source>
        <dbReference type="Proteomes" id="UP000198990"/>
    </source>
</evidence>
<feature type="transmembrane region" description="Helical" evidence="1">
    <location>
        <begin position="7"/>
        <end position="26"/>
    </location>
</feature>
<dbReference type="STRING" id="228957.SAMN04488008_102106"/>
<name>A0A1H7JN47_9FLAO</name>
<keyword evidence="1" id="KW-0812">Transmembrane</keyword>
<dbReference type="OrthoDB" id="9813621at2"/>
<keyword evidence="1" id="KW-1133">Transmembrane helix</keyword>